<keyword evidence="4" id="KW-1185">Reference proteome</keyword>
<feature type="region of interest" description="Disordered" evidence="1">
    <location>
        <begin position="391"/>
        <end position="448"/>
    </location>
</feature>
<dbReference type="GO" id="GO:0030136">
    <property type="term" value="C:clathrin-coated vesicle"/>
    <property type="evidence" value="ECO:0007669"/>
    <property type="project" value="InterPro"/>
</dbReference>
<accession>A0A1R3KA42</accession>
<dbReference type="GO" id="GO:0006900">
    <property type="term" value="P:vesicle budding from membrane"/>
    <property type="evidence" value="ECO:0007669"/>
    <property type="project" value="TreeGrafter"/>
</dbReference>
<dbReference type="GO" id="GO:0005545">
    <property type="term" value="F:1-phosphatidylinositol binding"/>
    <property type="evidence" value="ECO:0007669"/>
    <property type="project" value="InterPro"/>
</dbReference>
<dbReference type="AlphaFoldDB" id="A0A1R3KA42"/>
<feature type="region of interest" description="Disordered" evidence="1">
    <location>
        <begin position="229"/>
        <end position="249"/>
    </location>
</feature>
<dbReference type="PANTHER" id="PTHR22951">
    <property type="entry name" value="CLATHRIN ASSEMBLY PROTEIN"/>
    <property type="match status" value="1"/>
</dbReference>
<dbReference type="EMBL" id="AWUE01014359">
    <property type="protein sequence ID" value="OMP03952.1"/>
    <property type="molecule type" value="Genomic_DNA"/>
</dbReference>
<gene>
    <name evidence="3" type="ORF">COLO4_10068</name>
</gene>
<dbReference type="PANTHER" id="PTHR22951:SF97">
    <property type="entry name" value="ENTH DOMAIN-CONTAINING PROTEIN"/>
    <property type="match status" value="1"/>
</dbReference>
<dbReference type="GO" id="GO:0000149">
    <property type="term" value="F:SNARE binding"/>
    <property type="evidence" value="ECO:0007669"/>
    <property type="project" value="TreeGrafter"/>
</dbReference>
<dbReference type="OrthoDB" id="44015at2759"/>
<dbReference type="STRING" id="93759.A0A1R3KA42"/>
<dbReference type="Pfam" id="PF07651">
    <property type="entry name" value="ANTH"/>
    <property type="match status" value="1"/>
</dbReference>
<dbReference type="GO" id="GO:0032050">
    <property type="term" value="F:clathrin heavy chain binding"/>
    <property type="evidence" value="ECO:0007669"/>
    <property type="project" value="TreeGrafter"/>
</dbReference>
<comment type="caution">
    <text evidence="3">The sequence shown here is derived from an EMBL/GenBank/DDBJ whole genome shotgun (WGS) entry which is preliminary data.</text>
</comment>
<feature type="region of interest" description="Disordered" evidence="1">
    <location>
        <begin position="171"/>
        <end position="192"/>
    </location>
</feature>
<evidence type="ECO:0000313" key="4">
    <source>
        <dbReference type="Proteomes" id="UP000187203"/>
    </source>
</evidence>
<evidence type="ECO:0000313" key="3">
    <source>
        <dbReference type="EMBL" id="OMP03952.1"/>
    </source>
</evidence>
<feature type="compositionally biased region" description="Polar residues" evidence="1">
    <location>
        <begin position="179"/>
        <end position="190"/>
    </location>
</feature>
<sequence>MARNRRLNTVQLLEQLPVLQELLQCLLACKPEGAAVYNRLIDFGLSIIANEAVKVYIAITDGILNLVDKYFEMQHQHAVKALEIYRKAANQASQLLEFFEICKNLYYRQGRKYLKIKPLPESFLAAMEEYLKEAPEVLALPYKASKDDQGAEPTEDASAECKLIIYPKEGTDLQGEDPSVTSSDQNQSEPKQAVAKLEIGDLLSFDDPPEQGSQSEENNPLALALVESENPSNAGNDASSASGTTGWEIELFGGPSSNAVAVMENKLTGELDRLTLDSLYNQAITTTANQDAYNFGQVSTNPFEIDFNQQQFHVNGNVIPPTDLQMVAVAQQQTHAIHQLQQQQLLHPMLGNNLFGVDYSQVPPYGSGYVIPLAEVQMAAMAQQQPYIMNPQQQPQPHMVGCDSTIPSANPFLEDAAPSEPLKDSAPSDPLKESAPSDPPEDPFSGLI</sequence>
<dbReference type="GO" id="GO:0072583">
    <property type="term" value="P:clathrin-dependent endocytosis"/>
    <property type="evidence" value="ECO:0007669"/>
    <property type="project" value="InterPro"/>
</dbReference>
<reference evidence="4" key="1">
    <citation type="submission" date="2013-09" db="EMBL/GenBank/DDBJ databases">
        <title>Corchorus olitorius genome sequencing.</title>
        <authorList>
            <person name="Alam M."/>
            <person name="Haque M.S."/>
            <person name="Islam M.S."/>
            <person name="Emdad E.M."/>
            <person name="Islam M.M."/>
            <person name="Ahmed B."/>
            <person name="Halim A."/>
            <person name="Hossen Q.M.M."/>
            <person name="Hossain M.Z."/>
            <person name="Ahmed R."/>
            <person name="Khan M.M."/>
            <person name="Islam R."/>
            <person name="Rashid M.M."/>
            <person name="Khan S.A."/>
            <person name="Rahman M.S."/>
            <person name="Alam M."/>
            <person name="Yahiya A.S."/>
            <person name="Khan M.S."/>
            <person name="Azam M.S."/>
            <person name="Haque T."/>
            <person name="Lashkar M.Z.H."/>
            <person name="Akhand A.I."/>
            <person name="Morshed G."/>
            <person name="Roy S."/>
            <person name="Uddin K.S."/>
            <person name="Rabeya T."/>
            <person name="Hossain A.S."/>
            <person name="Chowdhury A."/>
            <person name="Snigdha A.R."/>
            <person name="Mortoza M.S."/>
            <person name="Matin S.A."/>
            <person name="Hoque S.M.E."/>
            <person name="Islam M.K."/>
            <person name="Roy D.K."/>
            <person name="Haider R."/>
            <person name="Moosa M.M."/>
            <person name="Elias S.M."/>
            <person name="Hasan A.M."/>
            <person name="Jahan S."/>
            <person name="Shafiuddin M."/>
            <person name="Mahmood N."/>
            <person name="Shommy N.S."/>
        </authorList>
    </citation>
    <scope>NUCLEOTIDE SEQUENCE [LARGE SCALE GENOMIC DNA]</scope>
    <source>
        <strain evidence="4">cv. O-4</strain>
    </source>
</reference>
<proteinExistence type="predicted"/>
<evidence type="ECO:0000259" key="2">
    <source>
        <dbReference type="Pfam" id="PF07651"/>
    </source>
</evidence>
<dbReference type="GO" id="GO:0005546">
    <property type="term" value="F:phosphatidylinositol-4,5-bisphosphate binding"/>
    <property type="evidence" value="ECO:0007669"/>
    <property type="project" value="TreeGrafter"/>
</dbReference>
<dbReference type="GO" id="GO:0005905">
    <property type="term" value="C:clathrin-coated pit"/>
    <property type="evidence" value="ECO:0007669"/>
    <property type="project" value="TreeGrafter"/>
</dbReference>
<name>A0A1R3KA42_9ROSI</name>
<feature type="domain" description="AP180 N-terminal homology (ANTH)" evidence="2">
    <location>
        <begin position="5"/>
        <end position="133"/>
    </location>
</feature>
<dbReference type="InterPro" id="IPR045192">
    <property type="entry name" value="AP180-like"/>
</dbReference>
<dbReference type="SUPFAM" id="SSF89009">
    <property type="entry name" value="GAT-like domain"/>
    <property type="match status" value="1"/>
</dbReference>
<organism evidence="3 4">
    <name type="scientific">Corchorus olitorius</name>
    <dbReference type="NCBI Taxonomy" id="93759"/>
    <lineage>
        <taxon>Eukaryota</taxon>
        <taxon>Viridiplantae</taxon>
        <taxon>Streptophyta</taxon>
        <taxon>Embryophyta</taxon>
        <taxon>Tracheophyta</taxon>
        <taxon>Spermatophyta</taxon>
        <taxon>Magnoliopsida</taxon>
        <taxon>eudicotyledons</taxon>
        <taxon>Gunneridae</taxon>
        <taxon>Pentapetalae</taxon>
        <taxon>rosids</taxon>
        <taxon>malvids</taxon>
        <taxon>Malvales</taxon>
        <taxon>Malvaceae</taxon>
        <taxon>Grewioideae</taxon>
        <taxon>Apeibeae</taxon>
        <taxon>Corchorus</taxon>
    </lineage>
</organism>
<feature type="compositionally biased region" description="Low complexity" evidence="1">
    <location>
        <begin position="232"/>
        <end position="246"/>
    </location>
</feature>
<dbReference type="InterPro" id="IPR011417">
    <property type="entry name" value="ANTH_dom"/>
</dbReference>
<dbReference type="InterPro" id="IPR014712">
    <property type="entry name" value="ANTH_dom_sf"/>
</dbReference>
<dbReference type="GO" id="GO:0048268">
    <property type="term" value="P:clathrin coat assembly"/>
    <property type="evidence" value="ECO:0007669"/>
    <property type="project" value="InterPro"/>
</dbReference>
<protein>
    <recommendedName>
        <fullName evidence="2">AP180 N-terminal homology (ANTH) domain-containing protein</fullName>
    </recommendedName>
</protein>
<dbReference type="Gene3D" id="1.20.58.150">
    <property type="entry name" value="ANTH domain"/>
    <property type="match status" value="1"/>
</dbReference>
<evidence type="ECO:0000256" key="1">
    <source>
        <dbReference type="SAM" id="MobiDB-lite"/>
    </source>
</evidence>
<dbReference type="Proteomes" id="UP000187203">
    <property type="component" value="Unassembled WGS sequence"/>
</dbReference>
<dbReference type="FunFam" id="1.20.58.150:FF:000005">
    <property type="entry name" value="putative clathrin assembly protein At2g25430"/>
    <property type="match status" value="1"/>
</dbReference>